<dbReference type="Proteomes" id="UP000199025">
    <property type="component" value="Unassembled WGS sequence"/>
</dbReference>
<evidence type="ECO:0000313" key="3">
    <source>
        <dbReference type="Proteomes" id="UP000199025"/>
    </source>
</evidence>
<dbReference type="SUPFAM" id="SSF52200">
    <property type="entry name" value="Toll/Interleukin receptor TIR domain"/>
    <property type="match status" value="1"/>
</dbReference>
<dbReference type="InterPro" id="IPR035897">
    <property type="entry name" value="Toll_tir_struct_dom_sf"/>
</dbReference>
<dbReference type="Gene3D" id="3.40.50.10140">
    <property type="entry name" value="Toll/interleukin-1 receptor homology (TIR) domain"/>
    <property type="match status" value="1"/>
</dbReference>
<dbReference type="GO" id="GO:0007165">
    <property type="term" value="P:signal transduction"/>
    <property type="evidence" value="ECO:0007669"/>
    <property type="project" value="InterPro"/>
</dbReference>
<reference evidence="2" key="1">
    <citation type="submission" date="2016-10" db="EMBL/GenBank/DDBJ databases">
        <authorList>
            <person name="de Groot N.N."/>
        </authorList>
    </citation>
    <scope>NUCLEOTIDE SEQUENCE [LARGE SCALE GENOMIC DNA]</scope>
    <source>
        <strain evidence="2">DSM 44468</strain>
    </source>
</reference>
<dbReference type="PROSITE" id="PS50104">
    <property type="entry name" value="TIR"/>
    <property type="match status" value="1"/>
</dbReference>
<keyword evidence="3" id="KW-1185">Reference proteome</keyword>
<feature type="domain" description="TIR" evidence="1">
    <location>
        <begin position="1"/>
        <end position="151"/>
    </location>
</feature>
<proteinExistence type="predicted"/>
<dbReference type="STRING" id="115433.SAMN05421835_102124"/>
<gene>
    <name evidence="2" type="ORF">SAMN05421835_102124</name>
</gene>
<sequence length="196" mass="21781">MTQVFLNYRAADDPFGVTMLDQVLSARFGPDAVFLASKSIPPGADWEREMFQAVADSAALLVIMGHNWLDARNERGQRRLDDPEDFVRREIITAEELGKRVIPVRLGVPRLAAGAYPPELRVLAGKQDIEIRFRSARIDVEHLVAKLREHIPALRRAAPGEKSPAKFAVHGERIGQVTQAERFTVHGDFNAGLPPA</sequence>
<accession>A0A1I3M0C8</accession>
<dbReference type="Pfam" id="PF13676">
    <property type="entry name" value="TIR_2"/>
    <property type="match status" value="1"/>
</dbReference>
<dbReference type="EMBL" id="FORP01000002">
    <property type="protein sequence ID" value="SFI90418.1"/>
    <property type="molecule type" value="Genomic_DNA"/>
</dbReference>
<dbReference type="InterPro" id="IPR000157">
    <property type="entry name" value="TIR_dom"/>
</dbReference>
<evidence type="ECO:0000259" key="1">
    <source>
        <dbReference type="PROSITE" id="PS50104"/>
    </source>
</evidence>
<name>A0A1I3M0C8_9PSEU</name>
<protein>
    <submittedName>
        <fullName evidence="2">TIR domain-containing protein</fullName>
    </submittedName>
</protein>
<dbReference type="AlphaFoldDB" id="A0A1I3M0C8"/>
<evidence type="ECO:0000313" key="2">
    <source>
        <dbReference type="EMBL" id="SFI90418.1"/>
    </source>
</evidence>
<dbReference type="OrthoDB" id="4547231at2"/>
<organism evidence="2 3">
    <name type="scientific">Amycolatopsis sacchari</name>
    <dbReference type="NCBI Taxonomy" id="115433"/>
    <lineage>
        <taxon>Bacteria</taxon>
        <taxon>Bacillati</taxon>
        <taxon>Actinomycetota</taxon>
        <taxon>Actinomycetes</taxon>
        <taxon>Pseudonocardiales</taxon>
        <taxon>Pseudonocardiaceae</taxon>
        <taxon>Amycolatopsis</taxon>
    </lineage>
</organism>
<dbReference type="RefSeq" id="WP_091504469.1">
    <property type="nucleotide sequence ID" value="NZ_CBDRCA010000004.1"/>
</dbReference>